<dbReference type="InterPro" id="IPR024983">
    <property type="entry name" value="CHAT_dom"/>
</dbReference>
<dbReference type="EMBL" id="BAAAOH010000001">
    <property type="protein sequence ID" value="GAA1981802.1"/>
    <property type="molecule type" value="Genomic_DNA"/>
</dbReference>
<dbReference type="InterPro" id="IPR011990">
    <property type="entry name" value="TPR-like_helical_dom_sf"/>
</dbReference>
<gene>
    <name evidence="2" type="ORF">GCM10009777_14330</name>
</gene>
<proteinExistence type="predicted"/>
<organism evidence="2 3">
    <name type="scientific">Microbacterium pumilum</name>
    <dbReference type="NCBI Taxonomy" id="344165"/>
    <lineage>
        <taxon>Bacteria</taxon>
        <taxon>Bacillati</taxon>
        <taxon>Actinomycetota</taxon>
        <taxon>Actinomycetes</taxon>
        <taxon>Micrococcales</taxon>
        <taxon>Microbacteriaceae</taxon>
        <taxon>Microbacterium</taxon>
    </lineage>
</organism>
<sequence>MANRAEGLYRRGVELANRGRYAQAQRALAAAQRVASTAGDPDLLARIEGTTAYVLARLGDVDGGERLCLEAMGRDGLSAAAIAQLQGQLGALALERGLLDDAATWLSKSIHGLAGEPVKEANMRMNRSLVDMQRGRLTEAMTDLELAEAAYLEAGLVAEANQAIHNRGYTWMLSGDLVRALQMMQAVREPLDEESDMWAAINELDHAEVLREAGLVTEAERILESVSVAFGRHRAPRERASSDYHLARSLLSHDPVRAAVVAAASARRFRRLGSHGWAVRAEAIQLRARLALGRDDRAGQSTQAPGRLPAASQIAAVVDELRATGFAPEADALHLTDLLARMRRRLPVTVSPMQVRESTPLEVALLVHEVRAAGAASRAHEGQVRRHAARGLDLLEHTQLATGSLDLQGSSAMRGSGLITAGLSSAVRSRQHDVVFDWSERARLMNQQIIPVRPSPDPALAADLAELRVLRSAEPDGDWLAGPRAVVLRDRARERQWSATTAGELRRRASLEEVRAALTADEALVSYVFDGRRLVALGVSLTRVELVDLDWRAVRSALGGLRAELDVSAGLTTGPMARVVRASLDDRLAALSSLLVSPLCSVLDGAERVVVTAPGVLAGLPWTMLPPLVGRPLTLASSASGWMRDRRRGWARPNAAGFAVGPRVARGEEEVSVAASAWGEATALLGDAASVAAVIGVASTVDVLHIAAHGRHAVDNPLFSGLELADGALFGYDIDLMESVPDTVVLSSCEVGRSSVRWGEEAIGMARIWLHGGARCVIAAPVVVADDAACELLGAMHEGLAAGAAPAIALAEAVTRTGVSSPFQAHGVGF</sequence>
<dbReference type="Gene3D" id="1.25.40.10">
    <property type="entry name" value="Tetratricopeptide repeat domain"/>
    <property type="match status" value="1"/>
</dbReference>
<dbReference type="RefSeq" id="WP_344059918.1">
    <property type="nucleotide sequence ID" value="NZ_BAAAOH010000001.1"/>
</dbReference>
<protein>
    <submittedName>
        <fullName evidence="2">CHAT domain-containing protein</fullName>
    </submittedName>
</protein>
<dbReference type="SUPFAM" id="SSF48452">
    <property type="entry name" value="TPR-like"/>
    <property type="match status" value="2"/>
</dbReference>
<feature type="domain" description="CHAT" evidence="1">
    <location>
        <begin position="588"/>
        <end position="815"/>
    </location>
</feature>
<evidence type="ECO:0000259" key="1">
    <source>
        <dbReference type="Pfam" id="PF12770"/>
    </source>
</evidence>
<dbReference type="Pfam" id="PF12770">
    <property type="entry name" value="CHAT"/>
    <property type="match status" value="1"/>
</dbReference>
<keyword evidence="3" id="KW-1185">Reference proteome</keyword>
<name>A0ABN2S7G8_9MICO</name>
<comment type="caution">
    <text evidence="2">The sequence shown here is derived from an EMBL/GenBank/DDBJ whole genome shotgun (WGS) entry which is preliminary data.</text>
</comment>
<dbReference type="Proteomes" id="UP001500326">
    <property type="component" value="Unassembled WGS sequence"/>
</dbReference>
<reference evidence="2 3" key="1">
    <citation type="journal article" date="2019" name="Int. J. Syst. Evol. Microbiol.">
        <title>The Global Catalogue of Microorganisms (GCM) 10K type strain sequencing project: providing services to taxonomists for standard genome sequencing and annotation.</title>
        <authorList>
            <consortium name="The Broad Institute Genomics Platform"/>
            <consortium name="The Broad Institute Genome Sequencing Center for Infectious Disease"/>
            <person name="Wu L."/>
            <person name="Ma J."/>
        </authorList>
    </citation>
    <scope>NUCLEOTIDE SEQUENCE [LARGE SCALE GENOMIC DNA]</scope>
    <source>
        <strain evidence="2 3">JCM 14902</strain>
    </source>
</reference>
<accession>A0ABN2S7G8</accession>
<evidence type="ECO:0000313" key="2">
    <source>
        <dbReference type="EMBL" id="GAA1981802.1"/>
    </source>
</evidence>
<evidence type="ECO:0000313" key="3">
    <source>
        <dbReference type="Proteomes" id="UP001500326"/>
    </source>
</evidence>